<accession>A0A7T8H2F8</accession>
<dbReference type="AlphaFoldDB" id="A0A7T8H2F8"/>
<keyword evidence="3" id="KW-1185">Reference proteome</keyword>
<dbReference type="Proteomes" id="UP000595437">
    <property type="component" value="Chromosome 11"/>
</dbReference>
<feature type="region of interest" description="Disordered" evidence="1">
    <location>
        <begin position="1"/>
        <end position="33"/>
    </location>
</feature>
<sequence>MDNKKKYRSGFQKRKRHEELQEERKKLPKINSFFQRTGEGEADAVAATSRVSEDATKKRTMERAWVRRGVVRLELALLR</sequence>
<organism evidence="2 3">
    <name type="scientific">Caligus rogercresseyi</name>
    <name type="common">Sea louse</name>
    <dbReference type="NCBI Taxonomy" id="217165"/>
    <lineage>
        <taxon>Eukaryota</taxon>
        <taxon>Metazoa</taxon>
        <taxon>Ecdysozoa</taxon>
        <taxon>Arthropoda</taxon>
        <taxon>Crustacea</taxon>
        <taxon>Multicrustacea</taxon>
        <taxon>Hexanauplia</taxon>
        <taxon>Copepoda</taxon>
        <taxon>Siphonostomatoida</taxon>
        <taxon>Caligidae</taxon>
        <taxon>Caligus</taxon>
    </lineage>
</organism>
<dbReference type="EMBL" id="CP045900">
    <property type="protein sequence ID" value="QQP42097.1"/>
    <property type="molecule type" value="Genomic_DNA"/>
</dbReference>
<evidence type="ECO:0000256" key="1">
    <source>
        <dbReference type="SAM" id="MobiDB-lite"/>
    </source>
</evidence>
<feature type="compositionally biased region" description="Basic residues" evidence="1">
    <location>
        <begin position="1"/>
        <end position="16"/>
    </location>
</feature>
<protein>
    <submittedName>
        <fullName evidence="2">Uncharacterized protein</fullName>
    </submittedName>
</protein>
<gene>
    <name evidence="2" type="ORF">FKW44_016654</name>
</gene>
<proteinExistence type="predicted"/>
<dbReference type="OrthoDB" id="535167at2759"/>
<name>A0A7T8H2F8_CALRO</name>
<evidence type="ECO:0000313" key="3">
    <source>
        <dbReference type="Proteomes" id="UP000595437"/>
    </source>
</evidence>
<evidence type="ECO:0000313" key="2">
    <source>
        <dbReference type="EMBL" id="QQP42097.1"/>
    </source>
</evidence>
<reference evidence="3" key="1">
    <citation type="submission" date="2021-01" db="EMBL/GenBank/DDBJ databases">
        <title>Caligus Genome Assembly.</title>
        <authorList>
            <person name="Gallardo-Escarate C."/>
        </authorList>
    </citation>
    <scope>NUCLEOTIDE SEQUENCE [LARGE SCALE GENOMIC DNA]</scope>
</reference>